<dbReference type="Pfam" id="PF13406">
    <property type="entry name" value="SLT_2"/>
    <property type="match status" value="1"/>
</dbReference>
<dbReference type="EMBL" id="BAAANE010000004">
    <property type="protein sequence ID" value="GAA1634347.1"/>
    <property type="molecule type" value="Genomic_DNA"/>
</dbReference>
<sequence>MSQSPETDYKICPQRGAGQVDESRRGSSMAKGKRRATSGGWRQVAPLVPLALFASAFTVSATDDPAVATAALDQGLSGNNPVVVPKDPIVDPANIPVPGSVGNGVDKGEQPTQVVSGLSRNGIPTAALKAYSRAQQVLAQVDPACQLPWTLVAAIGRVESNHGRFGGNSLNSDGVAVPGIYGPRLDGSSTARITDTDAGKFDGDGAFDRAVGPMQFIPGTWRSMGVDGDGDGVKNPQDIDDAAMSTAVYLCSGKANLSKAGDLNQAVLRYNHSQAYVDLVLSIAKAYAGGSWIAVGNGTESDGQGIDRAGGGIDDPYTDAPADNNLPQAVDLPVYPPGARPTQSNAQGGDGKPTTSPTKKPGSQTTQPSQPGSSKPPADKPSTPPSTKPPTTKPTPGLATLQTGAGLIVGTVGSTVSELTKATQYCQSEMSKVTITKPTQAQLQKCVTAYQTGGTAAVDQVIRNLLSVLGLLGVLGGGILGS</sequence>
<dbReference type="InterPro" id="IPR043426">
    <property type="entry name" value="MltB-like"/>
</dbReference>
<feature type="domain" description="Transglycosylase SLT" evidence="2">
    <location>
        <begin position="127"/>
        <end position="251"/>
    </location>
</feature>
<accession>A0ABN2F8M6</accession>
<dbReference type="InterPro" id="IPR023346">
    <property type="entry name" value="Lysozyme-like_dom_sf"/>
</dbReference>
<keyword evidence="4" id="KW-1185">Reference proteome</keyword>
<feature type="compositionally biased region" description="Low complexity" evidence="1">
    <location>
        <begin position="360"/>
        <end position="376"/>
    </location>
</feature>
<evidence type="ECO:0000313" key="4">
    <source>
        <dbReference type="Proteomes" id="UP001501319"/>
    </source>
</evidence>
<evidence type="ECO:0000256" key="1">
    <source>
        <dbReference type="SAM" id="MobiDB-lite"/>
    </source>
</evidence>
<proteinExistence type="predicted"/>
<gene>
    <name evidence="3" type="ORF">GCM10009744_23810</name>
</gene>
<feature type="region of interest" description="Disordered" evidence="1">
    <location>
        <begin position="295"/>
        <end position="400"/>
    </location>
</feature>
<dbReference type="Gene3D" id="1.10.530.10">
    <property type="match status" value="1"/>
</dbReference>
<feature type="compositionally biased region" description="Pro residues" evidence="1">
    <location>
        <begin position="382"/>
        <end position="393"/>
    </location>
</feature>
<name>A0ABN2F8M6_9ACTN</name>
<dbReference type="SUPFAM" id="SSF53955">
    <property type="entry name" value="Lysozyme-like"/>
    <property type="match status" value="1"/>
</dbReference>
<dbReference type="InterPro" id="IPR031304">
    <property type="entry name" value="SLT_2"/>
</dbReference>
<dbReference type="PANTHER" id="PTHR30163:SF8">
    <property type="entry name" value="LYTIC MUREIN TRANSGLYCOSYLASE"/>
    <property type="match status" value="1"/>
</dbReference>
<dbReference type="Proteomes" id="UP001501319">
    <property type="component" value="Unassembled WGS sequence"/>
</dbReference>
<reference evidence="3 4" key="1">
    <citation type="journal article" date="2019" name="Int. J. Syst. Evol. Microbiol.">
        <title>The Global Catalogue of Microorganisms (GCM) 10K type strain sequencing project: providing services to taxonomists for standard genome sequencing and annotation.</title>
        <authorList>
            <consortium name="The Broad Institute Genomics Platform"/>
            <consortium name="The Broad Institute Genome Sequencing Center for Infectious Disease"/>
            <person name="Wu L."/>
            <person name="Ma J."/>
        </authorList>
    </citation>
    <scope>NUCLEOTIDE SEQUENCE [LARGE SCALE GENOMIC DNA]</scope>
    <source>
        <strain evidence="3 4">JCM 14306</strain>
    </source>
</reference>
<organism evidence="3 4">
    <name type="scientific">Kribbella alba</name>
    <dbReference type="NCBI Taxonomy" id="190197"/>
    <lineage>
        <taxon>Bacteria</taxon>
        <taxon>Bacillati</taxon>
        <taxon>Actinomycetota</taxon>
        <taxon>Actinomycetes</taxon>
        <taxon>Propionibacteriales</taxon>
        <taxon>Kribbellaceae</taxon>
        <taxon>Kribbella</taxon>
    </lineage>
</organism>
<protein>
    <submittedName>
        <fullName evidence="3">Lytic murein transglycosylase</fullName>
    </submittedName>
</protein>
<feature type="compositionally biased region" description="Polar residues" evidence="1">
    <location>
        <begin position="341"/>
        <end position="358"/>
    </location>
</feature>
<feature type="region of interest" description="Disordered" evidence="1">
    <location>
        <begin position="1"/>
        <end position="39"/>
    </location>
</feature>
<dbReference type="PANTHER" id="PTHR30163">
    <property type="entry name" value="MEMBRANE-BOUND LYTIC MUREIN TRANSGLYCOSYLASE B"/>
    <property type="match status" value="1"/>
</dbReference>
<evidence type="ECO:0000259" key="2">
    <source>
        <dbReference type="Pfam" id="PF13406"/>
    </source>
</evidence>
<dbReference type="CDD" id="cd13399">
    <property type="entry name" value="Slt35-like"/>
    <property type="match status" value="1"/>
</dbReference>
<comment type="caution">
    <text evidence="3">The sequence shown here is derived from an EMBL/GenBank/DDBJ whole genome shotgun (WGS) entry which is preliminary data.</text>
</comment>
<evidence type="ECO:0000313" key="3">
    <source>
        <dbReference type="EMBL" id="GAA1634347.1"/>
    </source>
</evidence>